<keyword evidence="3 7" id="KW-0813">Transport</keyword>
<feature type="compositionally biased region" description="Basic residues" evidence="8">
    <location>
        <begin position="956"/>
        <end position="973"/>
    </location>
</feature>
<dbReference type="GO" id="GO:0030123">
    <property type="term" value="C:AP-3 adaptor complex"/>
    <property type="evidence" value="ECO:0007669"/>
    <property type="project" value="InterPro"/>
</dbReference>
<evidence type="ECO:0000256" key="8">
    <source>
        <dbReference type="SAM" id="MobiDB-lite"/>
    </source>
</evidence>
<keyword evidence="4" id="KW-0677">Repeat</keyword>
<dbReference type="OrthoDB" id="10264595at2759"/>
<feature type="domain" description="Clathrin/coatomer adaptor adaptin-like N-terminal" evidence="9">
    <location>
        <begin position="20"/>
        <end position="628"/>
    </location>
</feature>
<name>A0A2I2GN44_9EURO</name>
<evidence type="ECO:0000256" key="3">
    <source>
        <dbReference type="ARBA" id="ARBA00022448"/>
    </source>
</evidence>
<dbReference type="Proteomes" id="UP000234275">
    <property type="component" value="Unassembled WGS sequence"/>
</dbReference>
<dbReference type="InterPro" id="IPR017105">
    <property type="entry name" value="AP3_complex_dsu"/>
</dbReference>
<dbReference type="AlphaFoldDB" id="A0A2I2GN44"/>
<organism evidence="10 11">
    <name type="scientific">Aspergillus steynii IBT 23096</name>
    <dbReference type="NCBI Taxonomy" id="1392250"/>
    <lineage>
        <taxon>Eukaryota</taxon>
        <taxon>Fungi</taxon>
        <taxon>Dikarya</taxon>
        <taxon>Ascomycota</taxon>
        <taxon>Pezizomycotina</taxon>
        <taxon>Eurotiomycetes</taxon>
        <taxon>Eurotiomycetidae</taxon>
        <taxon>Eurotiales</taxon>
        <taxon>Aspergillaceae</taxon>
        <taxon>Aspergillus</taxon>
        <taxon>Aspergillus subgen. Circumdati</taxon>
    </lineage>
</organism>
<dbReference type="SUPFAM" id="SSF48371">
    <property type="entry name" value="ARM repeat"/>
    <property type="match status" value="1"/>
</dbReference>
<evidence type="ECO:0000256" key="4">
    <source>
        <dbReference type="ARBA" id="ARBA00022737"/>
    </source>
</evidence>
<evidence type="ECO:0000259" key="9">
    <source>
        <dbReference type="Pfam" id="PF01602"/>
    </source>
</evidence>
<dbReference type="InterPro" id="IPR016024">
    <property type="entry name" value="ARM-type_fold"/>
</dbReference>
<feature type="compositionally biased region" description="Basic and acidic residues" evidence="8">
    <location>
        <begin position="869"/>
        <end position="879"/>
    </location>
</feature>
<keyword evidence="7" id="KW-0333">Golgi apparatus</keyword>
<dbReference type="EMBL" id="MSFO01000001">
    <property type="protein sequence ID" value="PLB54308.1"/>
    <property type="molecule type" value="Genomic_DNA"/>
</dbReference>
<dbReference type="RefSeq" id="XP_024709610.1">
    <property type="nucleotide sequence ID" value="XM_024845233.1"/>
</dbReference>
<proteinExistence type="inferred from homology"/>
<comment type="caution">
    <text evidence="10">The sequence shown here is derived from an EMBL/GenBank/DDBJ whole genome shotgun (WGS) entry which is preliminary data.</text>
</comment>
<dbReference type="PANTHER" id="PTHR22781">
    <property type="entry name" value="DELTA ADAPTIN-RELATED"/>
    <property type="match status" value="1"/>
</dbReference>
<dbReference type="GeneID" id="36552933"/>
<dbReference type="Pfam" id="PF01602">
    <property type="entry name" value="Adaptin_N"/>
    <property type="match status" value="1"/>
</dbReference>
<dbReference type="GO" id="GO:0005794">
    <property type="term" value="C:Golgi apparatus"/>
    <property type="evidence" value="ECO:0007669"/>
    <property type="project" value="UniProtKB-SubCell"/>
</dbReference>
<evidence type="ECO:0000256" key="5">
    <source>
        <dbReference type="ARBA" id="ARBA00022927"/>
    </source>
</evidence>
<dbReference type="GO" id="GO:0006623">
    <property type="term" value="P:protein targeting to vacuole"/>
    <property type="evidence" value="ECO:0007669"/>
    <property type="project" value="TreeGrafter"/>
</dbReference>
<feature type="region of interest" description="Disordered" evidence="8">
    <location>
        <begin position="930"/>
        <end position="973"/>
    </location>
</feature>
<evidence type="ECO:0000313" key="10">
    <source>
        <dbReference type="EMBL" id="PLB54308.1"/>
    </source>
</evidence>
<sequence length="973" mass="108237">MFEKSLYDLIKGLRTHKGAEEDYVQDCLRECKAEIRLQDMDKKATALLKLIYLEMFGYDMSWASFHVLEVMSSTKYLQKRAGYLAAVQSFRPDTEVLMLATNLLKKDLASSNISNMALPLIALPNIITPSLAMSLLPDVLSRLSHSHAVVRKKAIVCLYRLALVYPEALKLAWPKLKDRLTDDEEETSVTTAVINVVCELGWRRPHDFLPLAPRFFDLLVDGGNNWMAIKIIKLFATLTPLEPRLIRKLIRPLISIIQTTTAMSLLYECINGIIQGGILEDDNGLEGREEIASLCVGKLRGMVVTDSDPNLKYVALLAYNRIVVSYPDLVSTHQDVIMDCLDDPDISIRLQALELAARMVRGNSLQSVITRLIDQLLDARRMTEDGHSEIGAKEGLGLNSQSSQKAPFILPLDYRLEVLHRVLDICSHNNYAELSDFEWYVEILVQLVGLIPPLNNGYLSGREAYQGAENDAGRSVAFRIGSEMRNVAVRVRDVRADATRAAESLLLAGNRQTICSGLSDGVDGILAPFVWIVGEFAQYLSSPGQTLLSLIDMSTTLLPPKSLCLVVQAVPKVLVSKIRANCDSWDGRQQSEISLLLARILVFLETLAAHPDLAVQERAIEFLEVIRLAADALQSDCYRPDEVPSLLSSMIPGLFHGLELNPVAANAQKKVPLPEHLAMDRPFNNNLGVIFDCRTNQSSELVTHLAFQDFYYMDDSAVPNRQPDELNLLTAQSGASYQDPISLVGEPVNVARRKVERREGNFDDPFYIGTEDENSGTSTPFHQTFAASDLDIDAIPIIDLKLSEGGIPATDFVRRKYRKTPEPETKRYNIVSDETIGQDDPLPAEVSDGASKSKKTLLQVDSSGLGRLPFEKEDVRSDSPRPSGSSGHDAEMSMAMQRVERLRLEMQRASERVHTDEFPVEGTLIKKKKVKKPISSKLTEADSLVEGLDAESMHSPKVKKKVKSRSKTRQASP</sequence>
<dbReference type="GO" id="GO:0006896">
    <property type="term" value="P:Golgi to vacuole transport"/>
    <property type="evidence" value="ECO:0007669"/>
    <property type="project" value="TreeGrafter"/>
</dbReference>
<dbReference type="Gene3D" id="1.25.10.10">
    <property type="entry name" value="Leucine-rich Repeat Variant"/>
    <property type="match status" value="1"/>
</dbReference>
<keyword evidence="11" id="KW-1185">Reference proteome</keyword>
<comment type="function">
    <text evidence="7">Part of the AP-3 complex, an adaptor-related complex which is not clathrin-associated. The complex is associated with the Golgi region as well as more peripheral structures. It facilitates the budding of vesicles from the Golgi membrane.</text>
</comment>
<dbReference type="InterPro" id="IPR011989">
    <property type="entry name" value="ARM-like"/>
</dbReference>
<evidence type="ECO:0000256" key="6">
    <source>
        <dbReference type="ARBA" id="ARBA00023136"/>
    </source>
</evidence>
<dbReference type="VEuPathDB" id="FungiDB:P170DRAFT_373227"/>
<evidence type="ECO:0000256" key="7">
    <source>
        <dbReference type="PIRNR" id="PIRNR037092"/>
    </source>
</evidence>
<accession>A0A2I2GN44</accession>
<evidence type="ECO:0000313" key="11">
    <source>
        <dbReference type="Proteomes" id="UP000234275"/>
    </source>
</evidence>
<gene>
    <name evidence="10" type="ORF">P170DRAFT_373227</name>
</gene>
<reference evidence="10 11" key="1">
    <citation type="submission" date="2016-12" db="EMBL/GenBank/DDBJ databases">
        <title>The genomes of Aspergillus section Nigri reveals drivers in fungal speciation.</title>
        <authorList>
            <consortium name="DOE Joint Genome Institute"/>
            <person name="Vesth T.C."/>
            <person name="Nybo J."/>
            <person name="Theobald S."/>
            <person name="Brandl J."/>
            <person name="Frisvad J.C."/>
            <person name="Nielsen K.F."/>
            <person name="Lyhne E.K."/>
            <person name="Kogle M.E."/>
            <person name="Kuo A."/>
            <person name="Riley R."/>
            <person name="Clum A."/>
            <person name="Nolan M."/>
            <person name="Lipzen A."/>
            <person name="Salamov A."/>
            <person name="Henrissat B."/>
            <person name="Wiebenga A."/>
            <person name="De Vries R.P."/>
            <person name="Grigoriev I.V."/>
            <person name="Mortensen U.H."/>
            <person name="Andersen M.R."/>
            <person name="Baker S.E."/>
        </authorList>
    </citation>
    <scope>NUCLEOTIDE SEQUENCE [LARGE SCALE GENOMIC DNA]</scope>
    <source>
        <strain evidence="10 11">IBT 23096</strain>
    </source>
</reference>
<dbReference type="GO" id="GO:0010008">
    <property type="term" value="C:endosome membrane"/>
    <property type="evidence" value="ECO:0007669"/>
    <property type="project" value="TreeGrafter"/>
</dbReference>
<dbReference type="InterPro" id="IPR002553">
    <property type="entry name" value="Clathrin/coatomer_adapt-like_N"/>
</dbReference>
<evidence type="ECO:0000256" key="2">
    <source>
        <dbReference type="ARBA" id="ARBA00006613"/>
    </source>
</evidence>
<comment type="similarity">
    <text evidence="2 7">Belongs to the adaptor complexes large subunit family.</text>
</comment>
<comment type="subunit">
    <text evidence="7">Adaptor protein complex 3 (AP-3) is a heterotetramer.</text>
</comment>
<keyword evidence="5 7" id="KW-0653">Protein transport</keyword>
<keyword evidence="6" id="KW-0472">Membrane</keyword>
<dbReference type="PANTHER" id="PTHR22781:SF12">
    <property type="entry name" value="AP-3 COMPLEX SUBUNIT DELTA-1"/>
    <property type="match status" value="1"/>
</dbReference>
<comment type="subcellular location">
    <subcellularLocation>
        <location evidence="1">Endomembrane system</location>
    </subcellularLocation>
    <subcellularLocation>
        <location evidence="7">Golgi apparatus</location>
    </subcellularLocation>
</comment>
<dbReference type="PIRSF" id="PIRSF037092">
    <property type="entry name" value="AP3_complex_delta"/>
    <property type="match status" value="1"/>
</dbReference>
<protein>
    <recommendedName>
        <fullName evidence="7">AP-3 complex subunit delta</fullName>
    </recommendedName>
</protein>
<dbReference type="STRING" id="1392250.A0A2I2GN44"/>
<feature type="region of interest" description="Disordered" evidence="8">
    <location>
        <begin position="824"/>
        <end position="892"/>
    </location>
</feature>
<evidence type="ECO:0000256" key="1">
    <source>
        <dbReference type="ARBA" id="ARBA00004308"/>
    </source>
</evidence>